<dbReference type="Proteomes" id="UP000245880">
    <property type="component" value="Unassembled WGS sequence"/>
</dbReference>
<feature type="transmembrane region" description="Helical" evidence="1">
    <location>
        <begin position="7"/>
        <end position="25"/>
    </location>
</feature>
<evidence type="ECO:0000313" key="2">
    <source>
        <dbReference type="EMBL" id="PWJ57369.1"/>
    </source>
</evidence>
<comment type="caution">
    <text evidence="2">The sequence shown here is derived from an EMBL/GenBank/DDBJ whole genome shotgun (WGS) entry which is preliminary data.</text>
</comment>
<dbReference type="AlphaFoldDB" id="A0A316AJF6"/>
<feature type="transmembrane region" description="Helical" evidence="1">
    <location>
        <begin position="106"/>
        <end position="123"/>
    </location>
</feature>
<keyword evidence="1" id="KW-0472">Membrane</keyword>
<dbReference type="RefSeq" id="WP_109675046.1">
    <property type="nucleotide sequence ID" value="NZ_QGDT01000007.1"/>
</dbReference>
<name>A0A316AJF6_9BACT</name>
<feature type="transmembrane region" description="Helical" evidence="1">
    <location>
        <begin position="45"/>
        <end position="65"/>
    </location>
</feature>
<reference evidence="2 3" key="1">
    <citation type="submission" date="2018-03" db="EMBL/GenBank/DDBJ databases">
        <title>Genomic Encyclopedia of Archaeal and Bacterial Type Strains, Phase II (KMG-II): from individual species to whole genera.</title>
        <authorList>
            <person name="Goeker M."/>
        </authorList>
    </citation>
    <scope>NUCLEOTIDE SEQUENCE [LARGE SCALE GENOMIC DNA]</scope>
    <source>
        <strain evidence="2 3">DSM 100346</strain>
    </source>
</reference>
<dbReference type="EMBL" id="QGDT01000007">
    <property type="protein sequence ID" value="PWJ57369.1"/>
    <property type="molecule type" value="Genomic_DNA"/>
</dbReference>
<feature type="transmembrane region" description="Helical" evidence="1">
    <location>
        <begin position="77"/>
        <end position="100"/>
    </location>
</feature>
<keyword evidence="3" id="KW-1185">Reference proteome</keyword>
<protein>
    <submittedName>
        <fullName evidence="2">Uncharacterized protein</fullName>
    </submittedName>
</protein>
<evidence type="ECO:0000256" key="1">
    <source>
        <dbReference type="SAM" id="Phobius"/>
    </source>
</evidence>
<proteinExistence type="predicted"/>
<dbReference type="OrthoDB" id="2868029at2"/>
<sequence>MTTTTAIRILMLILTLLLVFHFAIITHYVPYDIAWGGRLTTDQEMYVFESISILANLFLPITLAVKGRYLSWTWSSTFVNVVLWIFFLLFILNTIGNLLAKSTFERVFSVLTAVMSVLIRTILRPRKG</sequence>
<organism evidence="2 3">
    <name type="scientific">Dyadobacter jejuensis</name>
    <dbReference type="NCBI Taxonomy" id="1082580"/>
    <lineage>
        <taxon>Bacteria</taxon>
        <taxon>Pseudomonadati</taxon>
        <taxon>Bacteroidota</taxon>
        <taxon>Cytophagia</taxon>
        <taxon>Cytophagales</taxon>
        <taxon>Spirosomataceae</taxon>
        <taxon>Dyadobacter</taxon>
    </lineage>
</organism>
<accession>A0A316AJF6</accession>
<keyword evidence="1" id="KW-1133">Transmembrane helix</keyword>
<keyword evidence="1" id="KW-0812">Transmembrane</keyword>
<gene>
    <name evidence="2" type="ORF">CLV98_10776</name>
</gene>
<evidence type="ECO:0000313" key="3">
    <source>
        <dbReference type="Proteomes" id="UP000245880"/>
    </source>
</evidence>